<evidence type="ECO:0000256" key="2">
    <source>
        <dbReference type="ARBA" id="ARBA00022692"/>
    </source>
</evidence>
<feature type="transmembrane region" description="Helical" evidence="9">
    <location>
        <begin position="138"/>
        <end position="162"/>
    </location>
</feature>
<evidence type="ECO:0000256" key="6">
    <source>
        <dbReference type="ARBA" id="ARBA00023136"/>
    </source>
</evidence>
<dbReference type="GO" id="GO:0006670">
    <property type="term" value="P:sphingosine metabolic process"/>
    <property type="evidence" value="ECO:0007669"/>
    <property type="project" value="TreeGrafter"/>
</dbReference>
<evidence type="ECO:0000256" key="1">
    <source>
        <dbReference type="ARBA" id="ARBA00004477"/>
    </source>
</evidence>
<dbReference type="InterPro" id="IPR000326">
    <property type="entry name" value="PAP2/HPO"/>
</dbReference>
<gene>
    <name evidence="11" type="ORF">OCTVUL_1B028576</name>
</gene>
<dbReference type="EMBL" id="OX597824">
    <property type="protein sequence ID" value="CAI9730638.1"/>
    <property type="molecule type" value="Genomic_DNA"/>
</dbReference>
<keyword evidence="4" id="KW-0256">Endoplasmic reticulum</keyword>
<comment type="similarity">
    <text evidence="7">Belongs to the type 2 lipid phosphate phosphatase family.</text>
</comment>
<feature type="transmembrane region" description="Helical" evidence="9">
    <location>
        <begin position="367"/>
        <end position="391"/>
    </location>
</feature>
<feature type="transmembrane region" description="Helical" evidence="9">
    <location>
        <begin position="239"/>
        <end position="260"/>
    </location>
</feature>
<dbReference type="GO" id="GO:0042392">
    <property type="term" value="F:sphingosine-1-phosphate phosphatase activity"/>
    <property type="evidence" value="ECO:0007669"/>
    <property type="project" value="TreeGrafter"/>
</dbReference>
<evidence type="ECO:0000313" key="12">
    <source>
        <dbReference type="Proteomes" id="UP001162480"/>
    </source>
</evidence>
<evidence type="ECO:0000313" key="11">
    <source>
        <dbReference type="EMBL" id="CAI9730638.1"/>
    </source>
</evidence>
<evidence type="ECO:0000256" key="9">
    <source>
        <dbReference type="SAM" id="Phobius"/>
    </source>
</evidence>
<evidence type="ECO:0000259" key="10">
    <source>
        <dbReference type="SMART" id="SM00014"/>
    </source>
</evidence>
<dbReference type="PANTHER" id="PTHR14969">
    <property type="entry name" value="SPHINGOSINE-1-PHOSPHATE PHOSPHOHYDROLASE"/>
    <property type="match status" value="1"/>
</dbReference>
<dbReference type="GO" id="GO:0005789">
    <property type="term" value="C:endoplasmic reticulum membrane"/>
    <property type="evidence" value="ECO:0007669"/>
    <property type="project" value="UniProtKB-SubCell"/>
</dbReference>
<keyword evidence="2 9" id="KW-0812">Transmembrane</keyword>
<keyword evidence="3" id="KW-0378">Hydrolase</keyword>
<comment type="subcellular location">
    <subcellularLocation>
        <location evidence="1">Endoplasmic reticulum membrane</location>
        <topology evidence="1">Multi-pass membrane protein</topology>
    </subcellularLocation>
</comment>
<dbReference type="InterPro" id="IPR036938">
    <property type="entry name" value="PAP2/HPO_sf"/>
</dbReference>
<sequence>MDMLQSIVLYLDDPYLVARFQRFCGLSYNENSARSAPSSNMYSQSGLKNSSIVFRDEDDPWKVCHYDQNGAKVPDEDESSDKCIRRNVKAPKPSGVTETDAAADQVNLQNGGQPIKHTTSNPDGKKNELPYKIQYKSLYYLFSFGAALGDELFYTTFFPFILWNLDFFVSRKVVVMWWITLYLGQATKDIVKRPRPISPPVIKLEARYELEYGMPSTHAMVGTCIPFSMLYLFHQRYDFPFNIGLMLAIAWTTLISLSRIYLGMHSVLDIIVGVLYVCIILPLIYPYLQVLDHFSVTHPVAPFFTIGVPFLLCLLYPPVDKWNTARRDTTLLIGVGAGISVGSWLCYQHGFATSSYPIPVPLELPSITAVILCFIRLIIGVPIMLITAELLRLIIRNICKHIFGINIKDPKIKRMQIYELTDSFLPFLIVAINVTYGIPMIFSVLGIDRPSYYAEILPPVSI</sequence>
<dbReference type="AlphaFoldDB" id="A0AA36BA30"/>
<keyword evidence="6 9" id="KW-0472">Membrane</keyword>
<feature type="transmembrane region" description="Helical" evidence="9">
    <location>
        <begin position="300"/>
        <end position="317"/>
    </location>
</feature>
<name>A0AA36BA30_OCTVU</name>
<feature type="compositionally biased region" description="Polar residues" evidence="8">
    <location>
        <begin position="107"/>
        <end position="122"/>
    </location>
</feature>
<feature type="transmembrane region" description="Helical" evidence="9">
    <location>
        <begin position="267"/>
        <end position="288"/>
    </location>
</feature>
<dbReference type="Proteomes" id="UP001162480">
    <property type="component" value="Chromosome 11"/>
</dbReference>
<evidence type="ECO:0000256" key="7">
    <source>
        <dbReference type="ARBA" id="ARBA00038324"/>
    </source>
</evidence>
<proteinExistence type="inferred from homology"/>
<feature type="transmembrane region" description="Helical" evidence="9">
    <location>
        <begin position="424"/>
        <end position="447"/>
    </location>
</feature>
<dbReference type="Gene3D" id="1.20.144.10">
    <property type="entry name" value="Phosphatidic acid phosphatase type 2/haloperoxidase"/>
    <property type="match status" value="1"/>
</dbReference>
<dbReference type="CDD" id="cd03388">
    <property type="entry name" value="PAP2_SPPase1"/>
    <property type="match status" value="1"/>
</dbReference>
<protein>
    <recommendedName>
        <fullName evidence="10">Phosphatidic acid phosphatase type 2/haloperoxidase domain-containing protein</fullName>
    </recommendedName>
</protein>
<dbReference type="SUPFAM" id="SSF48317">
    <property type="entry name" value="Acid phosphatase/Vanadium-dependent haloperoxidase"/>
    <property type="match status" value="1"/>
</dbReference>
<accession>A0AA36BA30</accession>
<evidence type="ECO:0000256" key="3">
    <source>
        <dbReference type="ARBA" id="ARBA00022801"/>
    </source>
</evidence>
<keyword evidence="5 9" id="KW-1133">Transmembrane helix</keyword>
<evidence type="ECO:0000256" key="4">
    <source>
        <dbReference type="ARBA" id="ARBA00022824"/>
    </source>
</evidence>
<dbReference type="SMART" id="SM00014">
    <property type="entry name" value="acidPPc"/>
    <property type="match status" value="1"/>
</dbReference>
<feature type="transmembrane region" description="Helical" evidence="9">
    <location>
        <begin position="329"/>
        <end position="347"/>
    </location>
</feature>
<feature type="domain" description="Phosphatidic acid phosphatase type 2/haloperoxidase" evidence="10">
    <location>
        <begin position="172"/>
        <end position="285"/>
    </location>
</feature>
<evidence type="ECO:0000256" key="5">
    <source>
        <dbReference type="ARBA" id="ARBA00022989"/>
    </source>
</evidence>
<organism evidence="11 12">
    <name type="scientific">Octopus vulgaris</name>
    <name type="common">Common octopus</name>
    <dbReference type="NCBI Taxonomy" id="6645"/>
    <lineage>
        <taxon>Eukaryota</taxon>
        <taxon>Metazoa</taxon>
        <taxon>Spiralia</taxon>
        <taxon>Lophotrochozoa</taxon>
        <taxon>Mollusca</taxon>
        <taxon>Cephalopoda</taxon>
        <taxon>Coleoidea</taxon>
        <taxon>Octopodiformes</taxon>
        <taxon>Octopoda</taxon>
        <taxon>Incirrata</taxon>
        <taxon>Octopodidae</taxon>
        <taxon>Octopus</taxon>
    </lineage>
</organism>
<dbReference type="PANTHER" id="PTHR14969:SF28">
    <property type="entry name" value="DIHYDROSPHINGOSINE 1-PHOSPHATE PHOSPHATASE LCB3-RELATED"/>
    <property type="match status" value="1"/>
</dbReference>
<dbReference type="Pfam" id="PF01569">
    <property type="entry name" value="PAP2"/>
    <property type="match status" value="1"/>
</dbReference>
<feature type="region of interest" description="Disordered" evidence="8">
    <location>
        <begin position="107"/>
        <end position="126"/>
    </location>
</feature>
<reference evidence="11" key="1">
    <citation type="submission" date="2023-08" db="EMBL/GenBank/DDBJ databases">
        <authorList>
            <person name="Alioto T."/>
            <person name="Alioto T."/>
            <person name="Gomez Garrido J."/>
        </authorList>
    </citation>
    <scope>NUCLEOTIDE SEQUENCE</scope>
</reference>
<keyword evidence="12" id="KW-1185">Reference proteome</keyword>
<evidence type="ECO:0000256" key="8">
    <source>
        <dbReference type="SAM" id="MobiDB-lite"/>
    </source>
</evidence>